<dbReference type="RefSeq" id="WP_203760142.1">
    <property type="nucleotide sequence ID" value="NZ_BAAABO010000025.1"/>
</dbReference>
<reference evidence="2 3" key="1">
    <citation type="submission" date="2021-01" db="EMBL/GenBank/DDBJ databases">
        <title>Whole genome shotgun sequence of Actinoplanes deccanensis NBRC 13994.</title>
        <authorList>
            <person name="Komaki H."/>
            <person name="Tamura T."/>
        </authorList>
    </citation>
    <scope>NUCLEOTIDE SEQUENCE [LARGE SCALE GENOMIC DNA]</scope>
    <source>
        <strain evidence="2 3">NBRC 13994</strain>
    </source>
</reference>
<keyword evidence="3" id="KW-1185">Reference proteome</keyword>
<proteinExistence type="predicted"/>
<protein>
    <recommendedName>
        <fullName evidence="4">Holin</fullName>
    </recommendedName>
</protein>
<gene>
    <name evidence="2" type="ORF">Ade02nite_08180</name>
</gene>
<keyword evidence="1" id="KW-1133">Transmembrane helix</keyword>
<evidence type="ECO:0000313" key="3">
    <source>
        <dbReference type="Proteomes" id="UP000609879"/>
    </source>
</evidence>
<evidence type="ECO:0000256" key="1">
    <source>
        <dbReference type="SAM" id="Phobius"/>
    </source>
</evidence>
<comment type="caution">
    <text evidence="2">The sequence shown here is derived from an EMBL/GenBank/DDBJ whole genome shotgun (WGS) entry which is preliminary data.</text>
</comment>
<evidence type="ECO:0000313" key="2">
    <source>
        <dbReference type="EMBL" id="GID72177.1"/>
    </source>
</evidence>
<name>A0ABQ3XWR2_9ACTN</name>
<organism evidence="2 3">
    <name type="scientific">Paractinoplanes deccanensis</name>
    <dbReference type="NCBI Taxonomy" id="113561"/>
    <lineage>
        <taxon>Bacteria</taxon>
        <taxon>Bacillati</taxon>
        <taxon>Actinomycetota</taxon>
        <taxon>Actinomycetes</taxon>
        <taxon>Micromonosporales</taxon>
        <taxon>Micromonosporaceae</taxon>
        <taxon>Paractinoplanes</taxon>
    </lineage>
</organism>
<sequence>MQRRRPTENRVQRATVAALFAATNAFSEAFKIVAGFDQSPDVSQIWSLIAVTVVAAALGWVAAPRLNTHLLKKVNEVSLRRY</sequence>
<accession>A0ABQ3XWR2</accession>
<dbReference type="Proteomes" id="UP000609879">
    <property type="component" value="Unassembled WGS sequence"/>
</dbReference>
<keyword evidence="1" id="KW-0812">Transmembrane</keyword>
<evidence type="ECO:0008006" key="4">
    <source>
        <dbReference type="Google" id="ProtNLM"/>
    </source>
</evidence>
<feature type="transmembrane region" description="Helical" evidence="1">
    <location>
        <begin position="43"/>
        <end position="63"/>
    </location>
</feature>
<keyword evidence="1" id="KW-0472">Membrane</keyword>
<dbReference type="EMBL" id="BOMI01000013">
    <property type="protein sequence ID" value="GID72177.1"/>
    <property type="molecule type" value="Genomic_DNA"/>
</dbReference>